<evidence type="ECO:0000313" key="2">
    <source>
        <dbReference type="Proteomes" id="UP000793456"/>
    </source>
</evidence>
<keyword evidence="2" id="KW-1185">Reference proteome</keyword>
<protein>
    <submittedName>
        <fullName evidence="1">Uncharacterized protein</fullName>
    </submittedName>
</protein>
<proteinExistence type="predicted"/>
<dbReference type="Proteomes" id="UP000793456">
    <property type="component" value="Chromosome VII"/>
</dbReference>
<evidence type="ECO:0000313" key="1">
    <source>
        <dbReference type="EMBL" id="TMS17837.1"/>
    </source>
</evidence>
<gene>
    <name evidence="1" type="ORF">E3U43_001906</name>
</gene>
<sequence length="156" mass="16922">METAGLLLQRHGNNHGYTHQVNWLTYLKLCSHPSPRKLKRGHSLGHSKNGVGVSKERRQECHDPMSHGLHGAWQRAGRGGHSEENGPAKPCKGRSDPQTSRLEEETPTATSFPQGAHAVLEQGIALSALPQVLISMLFLCLGGPCNEGPTLAQPEE</sequence>
<reference evidence="1" key="1">
    <citation type="submission" date="2018-11" db="EMBL/GenBank/DDBJ databases">
        <title>The sequence and de novo assembly of Larimichthys crocea genome using PacBio and Hi-C technologies.</title>
        <authorList>
            <person name="Xu P."/>
            <person name="Chen B."/>
            <person name="Zhou Z."/>
            <person name="Ke Q."/>
            <person name="Wu Y."/>
            <person name="Bai H."/>
            <person name="Pu F."/>
        </authorList>
    </citation>
    <scope>NUCLEOTIDE SEQUENCE</scope>
    <source>
        <tissue evidence="1">Muscle</tissue>
    </source>
</reference>
<accession>A0ACD3RES5</accession>
<organism evidence="1 2">
    <name type="scientific">Larimichthys crocea</name>
    <name type="common">Large yellow croaker</name>
    <name type="synonym">Pseudosciaena crocea</name>
    <dbReference type="NCBI Taxonomy" id="215358"/>
    <lineage>
        <taxon>Eukaryota</taxon>
        <taxon>Metazoa</taxon>
        <taxon>Chordata</taxon>
        <taxon>Craniata</taxon>
        <taxon>Vertebrata</taxon>
        <taxon>Euteleostomi</taxon>
        <taxon>Actinopterygii</taxon>
        <taxon>Neopterygii</taxon>
        <taxon>Teleostei</taxon>
        <taxon>Neoteleostei</taxon>
        <taxon>Acanthomorphata</taxon>
        <taxon>Eupercaria</taxon>
        <taxon>Sciaenidae</taxon>
        <taxon>Larimichthys</taxon>
    </lineage>
</organism>
<comment type="caution">
    <text evidence="1">The sequence shown here is derived from an EMBL/GenBank/DDBJ whole genome shotgun (WGS) entry which is preliminary data.</text>
</comment>
<name>A0ACD3RES5_LARCR</name>
<dbReference type="EMBL" id="CM011680">
    <property type="protein sequence ID" value="TMS17837.1"/>
    <property type="molecule type" value="Genomic_DNA"/>
</dbReference>